<evidence type="ECO:0000256" key="2">
    <source>
        <dbReference type="ARBA" id="ARBA00022801"/>
    </source>
</evidence>
<dbReference type="SUPFAM" id="SSF56300">
    <property type="entry name" value="Metallo-dependent phosphatases"/>
    <property type="match status" value="1"/>
</dbReference>
<dbReference type="Proteomes" id="UP000199053">
    <property type="component" value="Unassembled WGS sequence"/>
</dbReference>
<dbReference type="STRING" id="246191.SAMN05660337_1283"/>
<keyword evidence="2" id="KW-0378">Hydrolase</keyword>
<dbReference type="GO" id="GO:0008758">
    <property type="term" value="F:UDP-2,3-diacylglucosamine hydrolase activity"/>
    <property type="evidence" value="ECO:0007669"/>
    <property type="project" value="TreeGrafter"/>
</dbReference>
<reference evidence="5" key="1">
    <citation type="submission" date="2016-10" db="EMBL/GenBank/DDBJ databases">
        <authorList>
            <person name="Varghese N."/>
            <person name="Submissions S."/>
        </authorList>
    </citation>
    <scope>NUCLEOTIDE SEQUENCE [LARGE SCALE GENOMIC DNA]</scope>
    <source>
        <strain evidence="5">DSM 16995</strain>
    </source>
</reference>
<keyword evidence="5" id="KW-1185">Reference proteome</keyword>
<dbReference type="PANTHER" id="PTHR31302">
    <property type="entry name" value="TRANSMEMBRANE PROTEIN WITH METALLOPHOSPHOESTERASE DOMAIN-RELATED"/>
    <property type="match status" value="1"/>
</dbReference>
<keyword evidence="1" id="KW-0479">Metal-binding</keyword>
<feature type="domain" description="Calcineurin-like phosphoesterase" evidence="3">
    <location>
        <begin position="94"/>
        <end position="255"/>
    </location>
</feature>
<evidence type="ECO:0000259" key="3">
    <source>
        <dbReference type="Pfam" id="PF00149"/>
    </source>
</evidence>
<protein>
    <recommendedName>
        <fullName evidence="3">Calcineurin-like phosphoesterase domain-containing protein</fullName>
    </recommendedName>
</protein>
<dbReference type="InterPro" id="IPR004843">
    <property type="entry name" value="Calcineurin-like_PHP"/>
</dbReference>
<dbReference type="AlphaFoldDB" id="A0A1G9EVV7"/>
<dbReference type="EMBL" id="FNGA01000002">
    <property type="protein sequence ID" value="SDK80168.1"/>
    <property type="molecule type" value="Genomic_DNA"/>
</dbReference>
<evidence type="ECO:0000256" key="1">
    <source>
        <dbReference type="ARBA" id="ARBA00022723"/>
    </source>
</evidence>
<dbReference type="PANTHER" id="PTHR31302:SF31">
    <property type="entry name" value="PHOSPHODIESTERASE YAEI"/>
    <property type="match status" value="1"/>
</dbReference>
<sequence>MSTLQQSIFQELALRMGKEALSRRLSLQVDHSATLYGKGCGHIHLENLEGFTRLVGSILQFSFMDERGKRNSLAFKTEEQNIALPELPSEFEGFRILHLSDIHMDGFVDNGATLISLVKKLKYDLCVLTGDYRFLTHNTYEKCSIGMERLLKSIHCAHGIYAILGNHDFVEQVPSLEKAGAQVLLNESTLIEKNGAQLFIAGVDDPHFYGSHDLERALKSRPNKSTTILLSHSPELFAEAAQKGVDLYLCGHTHGGQICLPGEIPLITHAACPRRMTAGLWEYDKMIGYTSRGSGCSGVPARFNCPPEVTIHTLHRLKQKFPTGDSA</sequence>
<dbReference type="OrthoDB" id="9780884at2"/>
<dbReference type="Gene3D" id="3.60.21.10">
    <property type="match status" value="1"/>
</dbReference>
<organism evidence="4 5">
    <name type="scientific">Maridesulfovibrio ferrireducens</name>
    <dbReference type="NCBI Taxonomy" id="246191"/>
    <lineage>
        <taxon>Bacteria</taxon>
        <taxon>Pseudomonadati</taxon>
        <taxon>Thermodesulfobacteriota</taxon>
        <taxon>Desulfovibrionia</taxon>
        <taxon>Desulfovibrionales</taxon>
        <taxon>Desulfovibrionaceae</taxon>
        <taxon>Maridesulfovibrio</taxon>
    </lineage>
</organism>
<gene>
    <name evidence="4" type="ORF">SAMN05660337_1283</name>
</gene>
<evidence type="ECO:0000313" key="4">
    <source>
        <dbReference type="EMBL" id="SDK80168.1"/>
    </source>
</evidence>
<evidence type="ECO:0000313" key="5">
    <source>
        <dbReference type="Proteomes" id="UP000199053"/>
    </source>
</evidence>
<accession>A0A1G9EVV7</accession>
<dbReference type="InterPro" id="IPR029052">
    <property type="entry name" value="Metallo-depent_PP-like"/>
</dbReference>
<dbReference type="GO" id="GO:0016020">
    <property type="term" value="C:membrane"/>
    <property type="evidence" value="ECO:0007669"/>
    <property type="project" value="GOC"/>
</dbReference>
<dbReference type="CDD" id="cd07385">
    <property type="entry name" value="MPP_YkuE_C"/>
    <property type="match status" value="1"/>
</dbReference>
<proteinExistence type="predicted"/>
<dbReference type="GO" id="GO:0009245">
    <property type="term" value="P:lipid A biosynthetic process"/>
    <property type="evidence" value="ECO:0007669"/>
    <property type="project" value="TreeGrafter"/>
</dbReference>
<dbReference type="GO" id="GO:0046872">
    <property type="term" value="F:metal ion binding"/>
    <property type="evidence" value="ECO:0007669"/>
    <property type="project" value="UniProtKB-KW"/>
</dbReference>
<name>A0A1G9EVV7_9BACT</name>
<dbReference type="RefSeq" id="WP_092159402.1">
    <property type="nucleotide sequence ID" value="NZ_FNGA01000002.1"/>
</dbReference>
<dbReference type="InterPro" id="IPR051158">
    <property type="entry name" value="Metallophosphoesterase_sf"/>
</dbReference>
<dbReference type="Pfam" id="PF00149">
    <property type="entry name" value="Metallophos"/>
    <property type="match status" value="1"/>
</dbReference>